<dbReference type="PANTHER" id="PTHR13620">
    <property type="entry name" value="3-5 EXONUCLEASE"/>
    <property type="match status" value="1"/>
</dbReference>
<keyword evidence="6" id="KW-1185">Reference proteome</keyword>
<proteinExistence type="predicted"/>
<dbReference type="AlphaFoldDB" id="A0AAN8Y2I5"/>
<evidence type="ECO:0000256" key="3">
    <source>
        <dbReference type="SAM" id="MobiDB-lite"/>
    </source>
</evidence>
<keyword evidence="4" id="KW-0472">Membrane</keyword>
<dbReference type="InterPro" id="IPR036397">
    <property type="entry name" value="RNaseH_sf"/>
</dbReference>
<dbReference type="GO" id="GO:0005634">
    <property type="term" value="C:nucleus"/>
    <property type="evidence" value="ECO:0007669"/>
    <property type="project" value="TreeGrafter"/>
</dbReference>
<feature type="transmembrane region" description="Helical" evidence="4">
    <location>
        <begin position="61"/>
        <end position="79"/>
    </location>
</feature>
<dbReference type="InterPro" id="IPR012337">
    <property type="entry name" value="RNaseH-like_sf"/>
</dbReference>
<gene>
    <name evidence="5" type="ORF">RDI58_023982</name>
</gene>
<feature type="compositionally biased region" description="Polar residues" evidence="3">
    <location>
        <begin position="386"/>
        <end position="398"/>
    </location>
</feature>
<evidence type="ECO:0000313" key="6">
    <source>
        <dbReference type="Proteomes" id="UP001371456"/>
    </source>
</evidence>
<keyword evidence="2" id="KW-0378">Hydrolase</keyword>
<dbReference type="GO" id="GO:0003676">
    <property type="term" value="F:nucleic acid binding"/>
    <property type="evidence" value="ECO:0007669"/>
    <property type="project" value="InterPro"/>
</dbReference>
<dbReference type="GO" id="GO:0008408">
    <property type="term" value="F:3'-5' exonuclease activity"/>
    <property type="evidence" value="ECO:0007669"/>
    <property type="project" value="TreeGrafter"/>
</dbReference>
<keyword evidence="1" id="KW-0540">Nuclease</keyword>
<dbReference type="InterPro" id="IPR051132">
    <property type="entry name" value="3-5_Exonuclease_domain"/>
</dbReference>
<evidence type="ECO:0000256" key="4">
    <source>
        <dbReference type="SAM" id="Phobius"/>
    </source>
</evidence>
<dbReference type="Proteomes" id="UP001371456">
    <property type="component" value="Unassembled WGS sequence"/>
</dbReference>
<dbReference type="Gene3D" id="3.30.420.10">
    <property type="entry name" value="Ribonuclease H-like superfamily/Ribonuclease H"/>
    <property type="match status" value="1"/>
</dbReference>
<sequence length="426" mass="47887">MAGIVYLKTNRFEVKLEGITFKAKEFESLFTADILFPEGKTWAQPPIVGIDVMRHPRDPKIILVLLCFGVGCLILRFHSGEQLPDPFLKFLTDKRIRFVGFAIPEKKDMFPFAELGLTKDKVDIGYLAAKFFNDSKYKRYELGDLARKVLGIKKMIGLTQASSFERHEQIKCAICQLFISTVIAITFFTTKDKKKLAEAPKKSSFLKNLSLPLEGWFKLPKAKKGDKFQSVQTTDTYNLVRTTNDEDFLVTNIVHAAPEHEEAAVSYDLIHAKVTEEDTFCDDFANVWAGIERANGDHHVQVKCSKANLEDVSPCVRGGAMDYDDDFVRAKATYDKSKEASTEDDDTNHISAKAKEVTLNDDSNKEGVCLLKKHLKGILKCPSSNLDSWNATSSNPDSPVSMDKDEQSVRGSLRRANSKGFNVKFK</sequence>
<reference evidence="5 6" key="1">
    <citation type="submission" date="2024-02" db="EMBL/GenBank/DDBJ databases">
        <title>de novo genome assembly of Solanum bulbocastanum strain 11H21.</title>
        <authorList>
            <person name="Hosaka A.J."/>
        </authorList>
    </citation>
    <scope>NUCLEOTIDE SEQUENCE [LARGE SCALE GENOMIC DNA]</scope>
    <source>
        <tissue evidence="5">Young leaves</tissue>
    </source>
</reference>
<keyword evidence="4" id="KW-1133">Transmembrane helix</keyword>
<evidence type="ECO:0000313" key="5">
    <source>
        <dbReference type="EMBL" id="KAK6777265.1"/>
    </source>
</evidence>
<evidence type="ECO:0000256" key="2">
    <source>
        <dbReference type="ARBA" id="ARBA00022801"/>
    </source>
</evidence>
<dbReference type="EMBL" id="JBANQN010000010">
    <property type="protein sequence ID" value="KAK6777265.1"/>
    <property type="molecule type" value="Genomic_DNA"/>
</dbReference>
<comment type="caution">
    <text evidence="5">The sequence shown here is derived from an EMBL/GenBank/DDBJ whole genome shotgun (WGS) entry which is preliminary data.</text>
</comment>
<name>A0AAN8Y2I5_SOLBU</name>
<dbReference type="PANTHER" id="PTHR13620:SF79">
    <property type="entry name" value="3'-5' EXONUCLEASE DOMAIN-CONTAINING PROTEIN"/>
    <property type="match status" value="1"/>
</dbReference>
<dbReference type="SUPFAM" id="SSF53098">
    <property type="entry name" value="Ribonuclease H-like"/>
    <property type="match status" value="1"/>
</dbReference>
<organism evidence="5 6">
    <name type="scientific">Solanum bulbocastanum</name>
    <name type="common">Wild potato</name>
    <dbReference type="NCBI Taxonomy" id="147425"/>
    <lineage>
        <taxon>Eukaryota</taxon>
        <taxon>Viridiplantae</taxon>
        <taxon>Streptophyta</taxon>
        <taxon>Embryophyta</taxon>
        <taxon>Tracheophyta</taxon>
        <taxon>Spermatophyta</taxon>
        <taxon>Magnoliopsida</taxon>
        <taxon>eudicotyledons</taxon>
        <taxon>Gunneridae</taxon>
        <taxon>Pentapetalae</taxon>
        <taxon>asterids</taxon>
        <taxon>lamiids</taxon>
        <taxon>Solanales</taxon>
        <taxon>Solanaceae</taxon>
        <taxon>Solanoideae</taxon>
        <taxon>Solaneae</taxon>
        <taxon>Solanum</taxon>
    </lineage>
</organism>
<feature type="region of interest" description="Disordered" evidence="3">
    <location>
        <begin position="386"/>
        <end position="426"/>
    </location>
</feature>
<accession>A0AAN8Y2I5</accession>
<keyword evidence="4" id="KW-0812">Transmembrane</keyword>
<evidence type="ECO:0000256" key="1">
    <source>
        <dbReference type="ARBA" id="ARBA00022722"/>
    </source>
</evidence>
<dbReference type="GO" id="GO:0005737">
    <property type="term" value="C:cytoplasm"/>
    <property type="evidence" value="ECO:0007669"/>
    <property type="project" value="TreeGrafter"/>
</dbReference>
<protein>
    <submittedName>
        <fullName evidence="5">Uncharacterized protein</fullName>
    </submittedName>
</protein>